<feature type="transmembrane region" description="Helical" evidence="1">
    <location>
        <begin position="6"/>
        <end position="26"/>
    </location>
</feature>
<feature type="transmembrane region" description="Helical" evidence="1">
    <location>
        <begin position="145"/>
        <end position="166"/>
    </location>
</feature>
<proteinExistence type="predicted"/>
<gene>
    <name evidence="2" type="ORF">GCM10022240_07860</name>
</gene>
<feature type="transmembrane region" description="Helical" evidence="1">
    <location>
        <begin position="500"/>
        <end position="519"/>
    </location>
</feature>
<feature type="transmembrane region" description="Helical" evidence="1">
    <location>
        <begin position="431"/>
        <end position="448"/>
    </location>
</feature>
<keyword evidence="1" id="KW-1133">Transmembrane helix</keyword>
<protein>
    <submittedName>
        <fullName evidence="2">Exporter of polyketide antibiotics</fullName>
    </submittedName>
</protein>
<feature type="transmembrane region" description="Helical" evidence="1">
    <location>
        <begin position="337"/>
        <end position="359"/>
    </location>
</feature>
<sequence>MRRDWLQLALWIVGTALMAYAGYAGVTQSYSTLADRQNILAAAVANPVILMFRGLPSGPSAGAFLAFEILPWLAILAALMTTFLAVRHTRADEEAGRAELLSATPASRSMPTIATAVHGVIANVVLALLTAAALISTGMDPGGSWLAGAAAGATGISFLGIGLVAAQLVRTSRAANSIAVWALVALFLLRGIGNAAGTPSADLTHVTSAWPAWVSPFGWAEQTRPYDADSWWPVLLAVVVGLALSIVASVLQSVRDIGAAFLAGRPGRAHARPALSSPQALLWRLASGSIVGWAIGGALTGILATTLGSVVDQVADQNRAVVEIITKLAQSGSLDEATITVFFTMLGIVAACCAVQTIARARQEEAHGTAEPVLATLVGRVRWLADYLIVATCAVLITVVAAVAAGCLGIAGSGGSADLYRTVLVDGVGQLVAASVFTVVTALVFVLVPRATIGLGWALLLIATMLGMFGPLFGLPEWTTRLSPFGVTPVVSESGVDMRGLWWLVLAVAVGAAASLSLMRRRELAADG</sequence>
<reference evidence="3" key="1">
    <citation type="journal article" date="2019" name="Int. J. Syst. Evol. Microbiol.">
        <title>The Global Catalogue of Microorganisms (GCM) 10K type strain sequencing project: providing services to taxonomists for standard genome sequencing and annotation.</title>
        <authorList>
            <consortium name="The Broad Institute Genomics Platform"/>
            <consortium name="The Broad Institute Genome Sequencing Center for Infectious Disease"/>
            <person name="Wu L."/>
            <person name="Ma J."/>
        </authorList>
    </citation>
    <scope>NUCLEOTIDE SEQUENCE [LARGE SCALE GENOMIC DNA]</scope>
    <source>
        <strain evidence="3">JCM 16950</strain>
    </source>
</reference>
<keyword evidence="3" id="KW-1185">Reference proteome</keyword>
<feature type="transmembrane region" description="Helical" evidence="1">
    <location>
        <begin position="178"/>
        <end position="196"/>
    </location>
</feature>
<feature type="transmembrane region" description="Helical" evidence="1">
    <location>
        <begin position="116"/>
        <end position="139"/>
    </location>
</feature>
<dbReference type="EMBL" id="BAABAF010000002">
    <property type="protein sequence ID" value="GAA3757505.1"/>
    <property type="molecule type" value="Genomic_DNA"/>
</dbReference>
<organism evidence="2 3">
    <name type="scientific">Microbacterium kribbense</name>
    <dbReference type="NCBI Taxonomy" id="433645"/>
    <lineage>
        <taxon>Bacteria</taxon>
        <taxon>Bacillati</taxon>
        <taxon>Actinomycetota</taxon>
        <taxon>Actinomycetes</taxon>
        <taxon>Micrococcales</taxon>
        <taxon>Microbacteriaceae</taxon>
        <taxon>Microbacterium</taxon>
    </lineage>
</organism>
<name>A0ABP7G6C0_9MICO</name>
<keyword evidence="1" id="KW-0812">Transmembrane</keyword>
<feature type="transmembrane region" description="Helical" evidence="1">
    <location>
        <begin position="281"/>
        <end position="304"/>
    </location>
</feature>
<evidence type="ECO:0000313" key="2">
    <source>
        <dbReference type="EMBL" id="GAA3757505.1"/>
    </source>
</evidence>
<keyword evidence="1" id="KW-0472">Membrane</keyword>
<comment type="caution">
    <text evidence="2">The sequence shown here is derived from an EMBL/GenBank/DDBJ whole genome shotgun (WGS) entry which is preliminary data.</text>
</comment>
<evidence type="ECO:0000256" key="1">
    <source>
        <dbReference type="SAM" id="Phobius"/>
    </source>
</evidence>
<feature type="transmembrane region" description="Helical" evidence="1">
    <location>
        <begin position="231"/>
        <end position="251"/>
    </location>
</feature>
<dbReference type="Proteomes" id="UP001500540">
    <property type="component" value="Unassembled WGS sequence"/>
</dbReference>
<accession>A0ABP7G6C0</accession>
<feature type="transmembrane region" description="Helical" evidence="1">
    <location>
        <begin position="387"/>
        <end position="411"/>
    </location>
</feature>
<evidence type="ECO:0000313" key="3">
    <source>
        <dbReference type="Proteomes" id="UP001500540"/>
    </source>
</evidence>
<feature type="transmembrane region" description="Helical" evidence="1">
    <location>
        <begin position="455"/>
        <end position="475"/>
    </location>
</feature>
<feature type="transmembrane region" description="Helical" evidence="1">
    <location>
        <begin position="61"/>
        <end position="86"/>
    </location>
</feature>